<accession>A0A251XX69</accession>
<dbReference type="InterPro" id="IPR036388">
    <property type="entry name" value="WH-like_DNA-bd_sf"/>
</dbReference>
<evidence type="ECO:0000313" key="6">
    <source>
        <dbReference type="Proteomes" id="UP000195106"/>
    </source>
</evidence>
<evidence type="ECO:0000313" key="5">
    <source>
        <dbReference type="EMBL" id="OUE10127.1"/>
    </source>
</evidence>
<dbReference type="AlphaFoldDB" id="A0A251XX69"/>
<dbReference type="GO" id="GO:0006355">
    <property type="term" value="P:regulation of DNA-templated transcription"/>
    <property type="evidence" value="ECO:0007669"/>
    <property type="project" value="InterPro"/>
</dbReference>
<dbReference type="SUPFAM" id="SSF55804">
    <property type="entry name" value="Phoshotransferase/anion transport protein"/>
    <property type="match status" value="1"/>
</dbReference>
<dbReference type="InterPro" id="IPR011608">
    <property type="entry name" value="PRD"/>
</dbReference>
<dbReference type="InterPro" id="IPR013196">
    <property type="entry name" value="HTH_11"/>
</dbReference>
<gene>
    <name evidence="5" type="primary">licR</name>
    <name evidence="5" type="ORF">CMsap09_14365</name>
</gene>
<dbReference type="EMBL" id="MDHJ01000001">
    <property type="protein sequence ID" value="OUE10127.1"/>
    <property type="molecule type" value="Genomic_DNA"/>
</dbReference>
<dbReference type="InterPro" id="IPR016152">
    <property type="entry name" value="PTrfase/Anion_transptr"/>
</dbReference>
<feature type="domain" description="PRD" evidence="4">
    <location>
        <begin position="336"/>
        <end position="442"/>
    </location>
</feature>
<evidence type="ECO:0000256" key="2">
    <source>
        <dbReference type="SAM" id="MobiDB-lite"/>
    </source>
</evidence>
<proteinExistence type="predicted"/>
<protein>
    <submittedName>
        <fullName evidence="5">Putative licABCH operon regulator</fullName>
    </submittedName>
</protein>
<dbReference type="Pfam" id="PF00874">
    <property type="entry name" value="PRD"/>
    <property type="match status" value="1"/>
</dbReference>
<evidence type="ECO:0000256" key="1">
    <source>
        <dbReference type="ARBA" id="ARBA00022737"/>
    </source>
</evidence>
<name>A0A251XX69_9MICO</name>
<dbReference type="PANTHER" id="PTHR30185:SF12">
    <property type="entry name" value="TRANSCRIPTIONAL REGULATOR MANR"/>
    <property type="match status" value="1"/>
</dbReference>
<feature type="compositionally biased region" description="Basic and acidic residues" evidence="2">
    <location>
        <begin position="225"/>
        <end position="243"/>
    </location>
</feature>
<reference evidence="5 6" key="1">
    <citation type="submission" date="2016-08" db="EMBL/GenBank/DDBJ databases">
        <title>Genome sequence of Clavibacter michiganensis spp. strain CASJ009.</title>
        <authorList>
            <person name="Thapa S.P."/>
            <person name="Coaker G."/>
        </authorList>
    </citation>
    <scope>NUCLEOTIDE SEQUENCE [LARGE SCALE GENOMIC DNA]</scope>
    <source>
        <strain evidence="5">CASJ009</strain>
    </source>
</reference>
<dbReference type="PROSITE" id="PS51094">
    <property type="entry name" value="PTS_EIIA_TYPE_2"/>
    <property type="match status" value="1"/>
</dbReference>
<feature type="domain" description="PTS EIIA type-2" evidence="3">
    <location>
        <begin position="545"/>
        <end position="686"/>
    </location>
</feature>
<organism evidence="5 6">
    <name type="scientific">Clavibacter michiganensis</name>
    <dbReference type="NCBI Taxonomy" id="28447"/>
    <lineage>
        <taxon>Bacteria</taxon>
        <taxon>Bacillati</taxon>
        <taxon>Actinomycetota</taxon>
        <taxon>Actinomycetes</taxon>
        <taxon>Micrococcales</taxon>
        <taxon>Microbacteriaceae</taxon>
        <taxon>Clavibacter</taxon>
    </lineage>
</organism>
<comment type="caution">
    <text evidence="5">The sequence shown here is derived from an EMBL/GenBank/DDBJ whole genome shotgun (WGS) entry which is preliminary data.</text>
</comment>
<dbReference type="PROSITE" id="PS51372">
    <property type="entry name" value="PRD_2"/>
    <property type="match status" value="1"/>
</dbReference>
<dbReference type="Pfam" id="PF00359">
    <property type="entry name" value="PTS_EIIA_2"/>
    <property type="match status" value="1"/>
</dbReference>
<dbReference type="Proteomes" id="UP000195106">
    <property type="component" value="Unassembled WGS sequence"/>
</dbReference>
<dbReference type="Gene3D" id="3.40.930.10">
    <property type="entry name" value="Mannitol-specific EII, Chain A"/>
    <property type="match status" value="1"/>
</dbReference>
<evidence type="ECO:0000259" key="4">
    <source>
        <dbReference type="PROSITE" id="PS51372"/>
    </source>
</evidence>
<dbReference type="Gene3D" id="1.10.1790.10">
    <property type="entry name" value="PRD domain"/>
    <property type="match status" value="1"/>
</dbReference>
<dbReference type="InterPro" id="IPR050661">
    <property type="entry name" value="BglG_antiterminators"/>
</dbReference>
<dbReference type="InterPro" id="IPR036634">
    <property type="entry name" value="PRD_sf"/>
</dbReference>
<keyword evidence="1" id="KW-0677">Repeat</keyword>
<sequence length="688" mass="76011">MLSENHERLLDYLSTADRWVEAGELADRLGVTTRSVRNYVTAVRERSSVAIASSPDGYRIDAASYARHLGARPSADPQGTPRDRLHALVRRLGDAPDGLDVFALAGELHVSESTVEADLRKVRALVEDAGLALRRTGSTVVLEGSERDFRRLLSRMFRDESAQGFLPLESVQREFASDSLRAFKTDLIRELTEGGFFVNEYGVDNVLLHVAIAVDRLTRSPRREGIEADATADERADDTRAASRADAAALEAGDAHDAAGDAHDAAEDTDPGNADPEGPSEDRTALAIRAVLARLLAAHFDVPVPAGDVAYLALLVRTRVVTPGNEQSLATVMREHVVESDLDVVRAIVRRVKQEYLVDLEDEDFTVRFSLHLGNLVARAADRSFSRNPLARSIKTSYPMTYEIAVFIASEVQRRRGIAINDDEIAYIALHVGSHRERVARRDDRVACALVCPNYYDLHQIMRQRIEQALGADISVDAVVTRTDVDADALGVQLVIDATGSRPPADNVVVVQPLPTPDDIEAIRRAVARVRRHARRSAMKHDLLRFLDESLFFRDLHAPDEESMIRLLGQRMVEQGIIEPEYIEGAIERERLSSTAFTDTLAVPHSLAMTAHRTAIAIVVNDEAMQWGGNRVHVVALVAFSASGRTSFQHVFDQFVEVFSDHRDVQSIMRASGSHGSFIEELVHVMDT</sequence>
<dbReference type="SUPFAM" id="SSF63520">
    <property type="entry name" value="PTS-regulatory domain, PRD"/>
    <property type="match status" value="1"/>
</dbReference>
<evidence type="ECO:0000259" key="3">
    <source>
        <dbReference type="PROSITE" id="PS51094"/>
    </source>
</evidence>
<dbReference type="Gene3D" id="1.10.10.10">
    <property type="entry name" value="Winged helix-like DNA-binding domain superfamily/Winged helix DNA-binding domain"/>
    <property type="match status" value="1"/>
</dbReference>
<dbReference type="Pfam" id="PF08279">
    <property type="entry name" value="HTH_11"/>
    <property type="match status" value="1"/>
</dbReference>
<feature type="compositionally biased region" description="Basic and acidic residues" evidence="2">
    <location>
        <begin position="253"/>
        <end position="266"/>
    </location>
</feature>
<feature type="region of interest" description="Disordered" evidence="2">
    <location>
        <begin position="225"/>
        <end position="281"/>
    </location>
</feature>
<dbReference type="InterPro" id="IPR002178">
    <property type="entry name" value="PTS_EIIA_type-2_dom"/>
</dbReference>
<dbReference type="PANTHER" id="PTHR30185">
    <property type="entry name" value="CRYPTIC BETA-GLUCOSIDE BGL OPERON ANTITERMINATOR"/>
    <property type="match status" value="1"/>
</dbReference>